<dbReference type="NCBIfam" id="TIGR00488">
    <property type="entry name" value="bis(5'-nucleosyl)-tetraphosphatase (symmetrical) YqeK"/>
    <property type="match status" value="1"/>
</dbReference>
<dbReference type="Gene3D" id="1.10.3210.10">
    <property type="entry name" value="Hypothetical protein af1432"/>
    <property type="match status" value="1"/>
</dbReference>
<dbReference type="InterPro" id="IPR006674">
    <property type="entry name" value="HD_domain"/>
</dbReference>
<dbReference type="GO" id="GO:0000166">
    <property type="term" value="F:nucleotide binding"/>
    <property type="evidence" value="ECO:0007669"/>
    <property type="project" value="UniProtKB-KW"/>
</dbReference>
<dbReference type="InterPro" id="IPR005249">
    <property type="entry name" value="YqeK"/>
</dbReference>
<dbReference type="Pfam" id="PF01966">
    <property type="entry name" value="HD"/>
    <property type="match status" value="1"/>
</dbReference>
<accession>A0A855U996</accession>
<dbReference type="GO" id="GO:0046872">
    <property type="term" value="F:metal ion binding"/>
    <property type="evidence" value="ECO:0007669"/>
    <property type="project" value="UniProtKB-KW"/>
</dbReference>
<protein>
    <recommendedName>
        <fullName evidence="1">bis(5'-nucleosyl)-tetraphosphatase (symmetrical)</fullName>
        <ecNumber evidence="1">3.6.1.41</ecNumber>
    </recommendedName>
</protein>
<evidence type="ECO:0000256" key="2">
    <source>
        <dbReference type="ARBA" id="ARBA00022723"/>
    </source>
</evidence>
<evidence type="ECO:0000256" key="1">
    <source>
        <dbReference type="ARBA" id="ARBA00012506"/>
    </source>
</evidence>
<dbReference type="InterPro" id="IPR051094">
    <property type="entry name" value="Diverse_Catalytic_Enzymes"/>
</dbReference>
<dbReference type="EC" id="3.6.1.41" evidence="1"/>
<gene>
    <name evidence="8" type="ORF">DAI13_09225</name>
</gene>
<proteinExistence type="predicted"/>
<dbReference type="GO" id="GO:0008803">
    <property type="term" value="F:bis(5'-nucleosyl)-tetraphosphatase (symmetrical) activity"/>
    <property type="evidence" value="ECO:0007669"/>
    <property type="project" value="UniProtKB-EC"/>
</dbReference>
<organism evidence="8 9">
    <name type="scientific">Enterococcus faecalis</name>
    <name type="common">Streptococcus faecalis</name>
    <dbReference type="NCBI Taxonomy" id="1351"/>
    <lineage>
        <taxon>Bacteria</taxon>
        <taxon>Bacillati</taxon>
        <taxon>Bacillota</taxon>
        <taxon>Bacilli</taxon>
        <taxon>Lactobacillales</taxon>
        <taxon>Enterococcaceae</taxon>
        <taxon>Enterococcus</taxon>
    </lineage>
</organism>
<dbReference type="PANTHER" id="PTHR35795:SF1">
    <property type="entry name" value="BIS(5'-NUCLEOSYL)-TETRAPHOSPHATASE, SYMMETRICAL"/>
    <property type="match status" value="1"/>
</dbReference>
<comment type="catalytic activity">
    <reaction evidence="6">
        <text>P(1),P(4)-bis(5'-adenosyl) tetraphosphate + H2O = 2 ADP + 2 H(+)</text>
        <dbReference type="Rhea" id="RHEA:24252"/>
        <dbReference type="ChEBI" id="CHEBI:15377"/>
        <dbReference type="ChEBI" id="CHEBI:15378"/>
        <dbReference type="ChEBI" id="CHEBI:58141"/>
        <dbReference type="ChEBI" id="CHEBI:456216"/>
        <dbReference type="EC" id="3.6.1.41"/>
    </reaction>
</comment>
<reference evidence="8 9" key="1">
    <citation type="submission" date="2018-04" db="EMBL/GenBank/DDBJ databases">
        <authorList>
            <person name="Van Tyne D."/>
        </authorList>
    </citation>
    <scope>NUCLEOTIDE SEQUENCE [LARGE SCALE GENOMIC DNA]</scope>
    <source>
        <strain evidence="8 9">B2535</strain>
    </source>
</reference>
<keyword evidence="2" id="KW-0479">Metal-binding</keyword>
<dbReference type="EMBL" id="PZZH01000001">
    <property type="protein sequence ID" value="PTN77927.1"/>
    <property type="molecule type" value="Genomic_DNA"/>
</dbReference>
<evidence type="ECO:0000313" key="9">
    <source>
        <dbReference type="Proteomes" id="UP000244140"/>
    </source>
</evidence>
<evidence type="ECO:0000313" key="8">
    <source>
        <dbReference type="EMBL" id="PTN77927.1"/>
    </source>
</evidence>
<evidence type="ECO:0000256" key="4">
    <source>
        <dbReference type="ARBA" id="ARBA00022801"/>
    </source>
</evidence>
<evidence type="ECO:0000256" key="3">
    <source>
        <dbReference type="ARBA" id="ARBA00022741"/>
    </source>
</evidence>
<dbReference type="SMR" id="A0A855U996"/>
<feature type="domain" description="HD" evidence="7">
    <location>
        <begin position="25"/>
        <end position="137"/>
    </location>
</feature>
<dbReference type="SUPFAM" id="SSF109604">
    <property type="entry name" value="HD-domain/PDEase-like"/>
    <property type="match status" value="1"/>
</dbReference>
<name>A0A855U996_ENTFL</name>
<comment type="caution">
    <text evidence="8">The sequence shown here is derived from an EMBL/GenBank/DDBJ whole genome shotgun (WGS) entry which is preliminary data.</text>
</comment>
<dbReference type="PANTHER" id="PTHR35795">
    <property type="entry name" value="SLR1885 PROTEIN"/>
    <property type="match status" value="1"/>
</dbReference>
<keyword evidence="4" id="KW-0378">Hydrolase</keyword>
<dbReference type="AlphaFoldDB" id="A0A855U996"/>
<dbReference type="InterPro" id="IPR003607">
    <property type="entry name" value="HD/PDEase_dom"/>
</dbReference>
<dbReference type="Proteomes" id="UP000244140">
    <property type="component" value="Unassembled WGS sequence"/>
</dbReference>
<evidence type="ECO:0000256" key="5">
    <source>
        <dbReference type="ARBA" id="ARBA00023004"/>
    </source>
</evidence>
<sequence length="194" mass="22593">MEMDHQQVLKNEIKQYLVSKNCEKTYYHCMEVGEYAYQLGEKYLTSPEKVSIAGYLHDISAVYPNNQRISVAQKYGIELNETEMAFPMIIHQKISKSIAKMDFGIEDNEILSAIECHTTLKKNYSDIDLVLFVADKIKWDQEGKPPYLDGLLQALNCSLENAAYFYIDYILKHDIKVVHPWLWDAYNQLNLIIK</sequence>
<keyword evidence="3" id="KW-0547">Nucleotide-binding</keyword>
<evidence type="ECO:0000259" key="7">
    <source>
        <dbReference type="Pfam" id="PF01966"/>
    </source>
</evidence>
<keyword evidence="5" id="KW-0408">Iron</keyword>
<evidence type="ECO:0000256" key="6">
    <source>
        <dbReference type="ARBA" id="ARBA00049417"/>
    </source>
</evidence>
<dbReference type="CDD" id="cd00077">
    <property type="entry name" value="HDc"/>
    <property type="match status" value="1"/>
</dbReference>